<gene>
    <name evidence="2" type="ORF">K450DRAFT_224866</name>
</gene>
<dbReference type="InterPro" id="IPR013154">
    <property type="entry name" value="ADH-like_N"/>
</dbReference>
<dbReference type="GO" id="GO:0016491">
    <property type="term" value="F:oxidoreductase activity"/>
    <property type="evidence" value="ECO:0007669"/>
    <property type="project" value="InterPro"/>
</dbReference>
<dbReference type="InterPro" id="IPR020843">
    <property type="entry name" value="ER"/>
</dbReference>
<evidence type="ECO:0000313" key="2">
    <source>
        <dbReference type="EMBL" id="KAI8582804.1"/>
    </source>
</evidence>
<dbReference type="Gene3D" id="3.40.50.720">
    <property type="entry name" value="NAD(P)-binding Rossmann-like Domain"/>
    <property type="match status" value="1"/>
</dbReference>
<dbReference type="Pfam" id="PF08240">
    <property type="entry name" value="ADH_N"/>
    <property type="match status" value="1"/>
</dbReference>
<dbReference type="EMBL" id="MU620898">
    <property type="protein sequence ID" value="KAI8582804.1"/>
    <property type="molecule type" value="Genomic_DNA"/>
</dbReference>
<accession>A0AAD5EG14</accession>
<dbReference type="PANTHER" id="PTHR11695">
    <property type="entry name" value="ALCOHOL DEHYDROGENASE RELATED"/>
    <property type="match status" value="1"/>
</dbReference>
<evidence type="ECO:0000259" key="1">
    <source>
        <dbReference type="SMART" id="SM00829"/>
    </source>
</evidence>
<dbReference type="AlphaFoldDB" id="A0AAD5EG14"/>
<comment type="caution">
    <text evidence="2">The sequence shown here is derived from an EMBL/GenBank/DDBJ whole genome shotgun (WGS) entry which is preliminary data.</text>
</comment>
<evidence type="ECO:0000313" key="3">
    <source>
        <dbReference type="Proteomes" id="UP001206595"/>
    </source>
</evidence>
<dbReference type="InterPro" id="IPR011032">
    <property type="entry name" value="GroES-like_sf"/>
</dbReference>
<sequence length="368" mass="39556">MDSLVQSYKNFEMASIPQPDLPATMRVLQMSGYGGYDVLQYVEAKAPRLLYPTDIIIRVHAAGVNPVEDKARQGNMALLMRLTFPYVLGRDFCGTIVSKGDEVKNFNIGDEVFGTLPDPSGENGSGTYAEYARVPATKAGIAVKPANVSAIDAGAAGIAVFTAWRGIVHHGKVKTLSSPKVVVIGASGGVGSYGVQIAKAFGAYVIAICSGKNAELAKKLGADQVLDYTIENSIREFSLQEKDAVDIIFDAVGGEDYWNLLSATLKPSGVYSSAVGPIEHSGSQRVGFMDIAKTLSSIAGHKMFGSRKYQFIYSLPYEDMPEITTLFEEGKIKSYVPEDQVFPLKDGAKAHELIASHRAKGKVVLVMN</sequence>
<dbReference type="SUPFAM" id="SSF50129">
    <property type="entry name" value="GroES-like"/>
    <property type="match status" value="1"/>
</dbReference>
<reference evidence="2" key="2">
    <citation type="journal article" date="2022" name="Proc. Natl. Acad. Sci. U.S.A.">
        <title>Diploid-dominant life cycles characterize the early evolution of Fungi.</title>
        <authorList>
            <person name="Amses K.R."/>
            <person name="Simmons D.R."/>
            <person name="Longcore J.E."/>
            <person name="Mondo S.J."/>
            <person name="Seto K."/>
            <person name="Jeronimo G.H."/>
            <person name="Bonds A.E."/>
            <person name="Quandt C.A."/>
            <person name="Davis W.J."/>
            <person name="Chang Y."/>
            <person name="Federici B.A."/>
            <person name="Kuo A."/>
            <person name="LaButti K."/>
            <person name="Pangilinan J."/>
            <person name="Andreopoulos W."/>
            <person name="Tritt A."/>
            <person name="Riley R."/>
            <person name="Hundley H."/>
            <person name="Johnson J."/>
            <person name="Lipzen A."/>
            <person name="Barry K."/>
            <person name="Lang B.F."/>
            <person name="Cuomo C.A."/>
            <person name="Buchler N.E."/>
            <person name="Grigoriev I.V."/>
            <person name="Spatafora J.W."/>
            <person name="Stajich J.E."/>
            <person name="James T.Y."/>
        </authorList>
    </citation>
    <scope>NUCLEOTIDE SEQUENCE</scope>
    <source>
        <strain evidence="2">AG</strain>
    </source>
</reference>
<dbReference type="SUPFAM" id="SSF51735">
    <property type="entry name" value="NAD(P)-binding Rossmann-fold domains"/>
    <property type="match status" value="1"/>
</dbReference>
<dbReference type="SMART" id="SM00829">
    <property type="entry name" value="PKS_ER"/>
    <property type="match status" value="1"/>
</dbReference>
<dbReference type="Proteomes" id="UP001206595">
    <property type="component" value="Unassembled WGS sequence"/>
</dbReference>
<dbReference type="GeneID" id="75911633"/>
<dbReference type="RefSeq" id="XP_051447808.1">
    <property type="nucleotide sequence ID" value="XM_051586285.1"/>
</dbReference>
<dbReference type="CDD" id="cd08267">
    <property type="entry name" value="MDR1"/>
    <property type="match status" value="1"/>
</dbReference>
<dbReference type="InterPro" id="IPR050700">
    <property type="entry name" value="YIM1/Zinc_Alcohol_DH_Fams"/>
</dbReference>
<dbReference type="PANTHER" id="PTHR11695:SF294">
    <property type="entry name" value="RETICULON-4-INTERACTING PROTEIN 1, MITOCHONDRIAL"/>
    <property type="match status" value="1"/>
</dbReference>
<dbReference type="Pfam" id="PF13602">
    <property type="entry name" value="ADH_zinc_N_2"/>
    <property type="match status" value="1"/>
</dbReference>
<dbReference type="Gene3D" id="3.90.180.10">
    <property type="entry name" value="Medium-chain alcohol dehydrogenases, catalytic domain"/>
    <property type="match status" value="1"/>
</dbReference>
<dbReference type="InterPro" id="IPR036291">
    <property type="entry name" value="NAD(P)-bd_dom_sf"/>
</dbReference>
<name>A0AAD5EG14_UMBRA</name>
<organism evidence="2 3">
    <name type="scientific">Umbelopsis ramanniana AG</name>
    <dbReference type="NCBI Taxonomy" id="1314678"/>
    <lineage>
        <taxon>Eukaryota</taxon>
        <taxon>Fungi</taxon>
        <taxon>Fungi incertae sedis</taxon>
        <taxon>Mucoromycota</taxon>
        <taxon>Mucoromycotina</taxon>
        <taxon>Umbelopsidomycetes</taxon>
        <taxon>Umbelopsidales</taxon>
        <taxon>Umbelopsidaceae</taxon>
        <taxon>Umbelopsis</taxon>
    </lineage>
</organism>
<keyword evidence="3" id="KW-1185">Reference proteome</keyword>
<protein>
    <recommendedName>
        <fullName evidence="1">Enoyl reductase (ER) domain-containing protein</fullName>
    </recommendedName>
</protein>
<feature type="domain" description="Enoyl reductase (ER)" evidence="1">
    <location>
        <begin position="34"/>
        <end position="365"/>
    </location>
</feature>
<proteinExistence type="predicted"/>
<reference evidence="2" key="1">
    <citation type="submission" date="2021-06" db="EMBL/GenBank/DDBJ databases">
        <authorList>
            <consortium name="DOE Joint Genome Institute"/>
            <person name="Mondo S.J."/>
            <person name="Amses K.R."/>
            <person name="Simmons D.R."/>
            <person name="Longcore J.E."/>
            <person name="Seto K."/>
            <person name="Alves G.H."/>
            <person name="Bonds A.E."/>
            <person name="Quandt C.A."/>
            <person name="Davis W.J."/>
            <person name="Chang Y."/>
            <person name="Letcher P.M."/>
            <person name="Powell M.J."/>
            <person name="Kuo A."/>
            <person name="Labutti K."/>
            <person name="Pangilinan J."/>
            <person name="Andreopoulos W."/>
            <person name="Tritt A."/>
            <person name="Riley R."/>
            <person name="Hundley H."/>
            <person name="Johnson J."/>
            <person name="Lipzen A."/>
            <person name="Barry K."/>
            <person name="Berbee M.L."/>
            <person name="Buchler N.E."/>
            <person name="Grigoriev I.V."/>
            <person name="Spatafora J.W."/>
            <person name="Stajich J.E."/>
            <person name="James T.Y."/>
        </authorList>
    </citation>
    <scope>NUCLEOTIDE SEQUENCE</scope>
    <source>
        <strain evidence="2">AG</strain>
    </source>
</reference>